<name>A0ABW5X9Y2_9FLAO</name>
<dbReference type="InterPro" id="IPR020476">
    <property type="entry name" value="Nudix_hydrolase"/>
</dbReference>
<dbReference type="EMBL" id="JBHUOJ010000038">
    <property type="protein sequence ID" value="MFD2835144.1"/>
    <property type="molecule type" value="Genomic_DNA"/>
</dbReference>
<dbReference type="Pfam" id="PF00293">
    <property type="entry name" value="NUDIX"/>
    <property type="match status" value="1"/>
</dbReference>
<accession>A0ABW5X9Y2</accession>
<keyword evidence="1" id="KW-0378">Hydrolase</keyword>
<reference evidence="4" key="1">
    <citation type="journal article" date="2019" name="Int. J. Syst. Evol. Microbiol.">
        <title>The Global Catalogue of Microorganisms (GCM) 10K type strain sequencing project: providing services to taxonomists for standard genome sequencing and annotation.</title>
        <authorList>
            <consortium name="The Broad Institute Genomics Platform"/>
            <consortium name="The Broad Institute Genome Sequencing Center for Infectious Disease"/>
            <person name="Wu L."/>
            <person name="Ma J."/>
        </authorList>
    </citation>
    <scope>NUCLEOTIDE SEQUENCE [LARGE SCALE GENOMIC DNA]</scope>
    <source>
        <strain evidence="4">KCTC 52925</strain>
    </source>
</reference>
<evidence type="ECO:0000256" key="1">
    <source>
        <dbReference type="ARBA" id="ARBA00022801"/>
    </source>
</evidence>
<evidence type="ECO:0000313" key="4">
    <source>
        <dbReference type="Proteomes" id="UP001597438"/>
    </source>
</evidence>
<dbReference type="CDD" id="cd18873">
    <property type="entry name" value="NUDIX_NadM_like"/>
    <property type="match status" value="1"/>
</dbReference>
<feature type="domain" description="Nudix hydrolase" evidence="2">
    <location>
        <begin position="5"/>
        <end position="135"/>
    </location>
</feature>
<organism evidence="3 4">
    <name type="scientific">Christiangramia antarctica</name>
    <dbReference type="NCBI Taxonomy" id="2058158"/>
    <lineage>
        <taxon>Bacteria</taxon>
        <taxon>Pseudomonadati</taxon>
        <taxon>Bacteroidota</taxon>
        <taxon>Flavobacteriia</taxon>
        <taxon>Flavobacteriales</taxon>
        <taxon>Flavobacteriaceae</taxon>
        <taxon>Christiangramia</taxon>
    </lineage>
</organism>
<dbReference type="PROSITE" id="PS51462">
    <property type="entry name" value="NUDIX"/>
    <property type="match status" value="1"/>
</dbReference>
<comment type="caution">
    <text evidence="3">The sequence shown here is derived from an EMBL/GenBank/DDBJ whole genome shotgun (WGS) entry which is preliminary data.</text>
</comment>
<keyword evidence="4" id="KW-1185">Reference proteome</keyword>
<dbReference type="InterPro" id="IPR000086">
    <property type="entry name" value="NUDIX_hydrolase_dom"/>
</dbReference>
<dbReference type="InterPro" id="IPR015797">
    <property type="entry name" value="NUDIX_hydrolase-like_dom_sf"/>
</dbReference>
<proteinExistence type="predicted"/>
<dbReference type="Proteomes" id="UP001597438">
    <property type="component" value="Unassembled WGS sequence"/>
</dbReference>
<evidence type="ECO:0000259" key="2">
    <source>
        <dbReference type="PROSITE" id="PS51462"/>
    </source>
</evidence>
<evidence type="ECO:0000313" key="3">
    <source>
        <dbReference type="EMBL" id="MFD2835144.1"/>
    </source>
</evidence>
<dbReference type="RefSeq" id="WP_251742322.1">
    <property type="nucleotide sequence ID" value="NZ_JBHUOJ010000038.1"/>
</dbReference>
<dbReference type="PANTHER" id="PTHR43736:SF1">
    <property type="entry name" value="DIHYDRONEOPTERIN TRIPHOSPHATE DIPHOSPHATASE"/>
    <property type="match status" value="1"/>
</dbReference>
<dbReference type="Gene3D" id="3.90.79.10">
    <property type="entry name" value="Nucleoside Triphosphate Pyrophosphohydrolase"/>
    <property type="match status" value="1"/>
</dbReference>
<sequence>MSRQKINVTVDIVIFTSEGNSEKILLIQRKNDPFKNQWALPSGFVDDNEDLEDEAKRELEEETGLKIKKLQQVGAFGKPGRDPRGHTVSIAYLGKTRMERIKGSDDAKDAKWISLQELKDLDLAFDHNEIIKKALAHK</sequence>
<gene>
    <name evidence="3" type="ORF">ACFSYS_17775</name>
</gene>
<protein>
    <submittedName>
        <fullName evidence="3">NUDIX domain-containing protein</fullName>
    </submittedName>
</protein>
<dbReference type="PRINTS" id="PR00502">
    <property type="entry name" value="NUDIXFAMILY"/>
</dbReference>
<dbReference type="PANTHER" id="PTHR43736">
    <property type="entry name" value="ADP-RIBOSE PYROPHOSPHATASE"/>
    <property type="match status" value="1"/>
</dbReference>
<dbReference type="SUPFAM" id="SSF55811">
    <property type="entry name" value="Nudix"/>
    <property type="match status" value="1"/>
</dbReference>